<dbReference type="Pfam" id="PF00884">
    <property type="entry name" value="Sulfatase"/>
    <property type="match status" value="1"/>
</dbReference>
<dbReference type="Proteomes" id="UP000366872">
    <property type="component" value="Unassembled WGS sequence"/>
</dbReference>
<dbReference type="EMBL" id="CAAHFG010000001">
    <property type="protein sequence ID" value="VGO13626.1"/>
    <property type="molecule type" value="Genomic_DNA"/>
</dbReference>
<gene>
    <name evidence="4" type="ORF">PDESU_02183</name>
</gene>
<feature type="domain" description="Sulfatase N-terminal" evidence="3">
    <location>
        <begin position="36"/>
        <end position="387"/>
    </location>
</feature>
<dbReference type="PANTHER" id="PTHR42693">
    <property type="entry name" value="ARYLSULFATASE FAMILY MEMBER"/>
    <property type="match status" value="1"/>
</dbReference>
<evidence type="ECO:0000313" key="4">
    <source>
        <dbReference type="EMBL" id="VGO13626.1"/>
    </source>
</evidence>
<dbReference type="PANTHER" id="PTHR42693:SF33">
    <property type="entry name" value="ARYLSULFATASE"/>
    <property type="match status" value="1"/>
</dbReference>
<dbReference type="GO" id="GO:0004065">
    <property type="term" value="F:arylsulfatase activity"/>
    <property type="evidence" value="ECO:0007669"/>
    <property type="project" value="TreeGrafter"/>
</dbReference>
<name>A0A6C2U2L9_PONDE</name>
<evidence type="ECO:0000259" key="3">
    <source>
        <dbReference type="Pfam" id="PF00884"/>
    </source>
</evidence>
<accession>A0A6C2U2L9</accession>
<reference evidence="4 5" key="1">
    <citation type="submission" date="2019-04" db="EMBL/GenBank/DDBJ databases">
        <authorList>
            <person name="Van Vliet M D."/>
        </authorList>
    </citation>
    <scope>NUCLEOTIDE SEQUENCE [LARGE SCALE GENOMIC DNA]</scope>
    <source>
        <strain evidence="4 5">F1</strain>
    </source>
</reference>
<evidence type="ECO:0000313" key="5">
    <source>
        <dbReference type="Proteomes" id="UP000366872"/>
    </source>
</evidence>
<evidence type="ECO:0000256" key="2">
    <source>
        <dbReference type="SAM" id="SignalP"/>
    </source>
</evidence>
<keyword evidence="5" id="KW-1185">Reference proteome</keyword>
<dbReference type="Gene3D" id="3.40.720.10">
    <property type="entry name" value="Alkaline Phosphatase, subunit A"/>
    <property type="match status" value="1"/>
</dbReference>
<dbReference type="InterPro" id="IPR017850">
    <property type="entry name" value="Alkaline_phosphatase_core_sf"/>
</dbReference>
<dbReference type="InterPro" id="IPR050738">
    <property type="entry name" value="Sulfatase"/>
</dbReference>
<evidence type="ECO:0000256" key="1">
    <source>
        <dbReference type="ARBA" id="ARBA00008779"/>
    </source>
</evidence>
<dbReference type="SUPFAM" id="SSF53649">
    <property type="entry name" value="Alkaline phosphatase-like"/>
    <property type="match status" value="1"/>
</dbReference>
<proteinExistence type="inferred from homology"/>
<keyword evidence="2" id="KW-0732">Signal</keyword>
<dbReference type="AlphaFoldDB" id="A0A6C2U2L9"/>
<comment type="similarity">
    <text evidence="1">Belongs to the sulfatase family.</text>
</comment>
<protein>
    <submittedName>
        <fullName evidence="4">Arylsulfatase</fullName>
    </submittedName>
</protein>
<feature type="signal peptide" evidence="2">
    <location>
        <begin position="1"/>
        <end position="24"/>
    </location>
</feature>
<dbReference type="InterPro" id="IPR000917">
    <property type="entry name" value="Sulfatase_N"/>
</dbReference>
<organism evidence="4 5">
    <name type="scientific">Pontiella desulfatans</name>
    <dbReference type="NCBI Taxonomy" id="2750659"/>
    <lineage>
        <taxon>Bacteria</taxon>
        <taxon>Pseudomonadati</taxon>
        <taxon>Kiritimatiellota</taxon>
        <taxon>Kiritimatiellia</taxon>
        <taxon>Kiritimatiellales</taxon>
        <taxon>Pontiellaceae</taxon>
        <taxon>Pontiella</taxon>
    </lineage>
</organism>
<sequence length="494" mass="55637">MKRRRFTTTAAAGGGVLMMPSLRAATGSEKKLSGQPNIILIYTDQQHANMMSCAGNKTLKTPAMDYLADNGMRFTRAYTTNPVCVPARISMMTGRFPSDFRDQKGNLVRENSGGAKRFGGASEEVINTLLPITMKEAGYDLFYGGKVHLPEVLSPAKHGFKVYEKNPKMPLAEASSKIIRERKPDDKPFLMWANFISPHDICYMALRDYRFEDRAKPPKKKGLEETDLVALMNRSAKIDADEFLEKHCPPLPPNFAPQEGEPAAIDAYLRIRAFKEEARKNYTEADWRLHRWLYARLTEQVDAEIQLIIDALKESGQEENTLVIFTSDHGDMDGAHRIEHKTALYEESANVPFIAMYKGTIPAGTVNVDALVSTGLDFLPTAADYAGNPAAKADPRGRSMRPLFEGRNVEWRDTLGVESQIGWMVVNSDGKKLIEYDYPYNGKTETQMLDLKADPYETRHFLPEGDRKAAWDSLEKALNEWFPEGHRRMVGEVK</sequence>
<feature type="chain" id="PRO_5028944644" evidence="2">
    <location>
        <begin position="25"/>
        <end position="494"/>
    </location>
</feature>